<evidence type="ECO:0000313" key="1">
    <source>
        <dbReference type="EMBL" id="PJJ70155.1"/>
    </source>
</evidence>
<dbReference type="InterPro" id="IPR046237">
    <property type="entry name" value="DUF6270"/>
</dbReference>
<name>A0A2M9CE68_9CELL</name>
<dbReference type="AlphaFoldDB" id="A0A2M9CE68"/>
<gene>
    <name evidence="1" type="ORF">CLV28_1984</name>
</gene>
<dbReference type="EMBL" id="PGFE01000003">
    <property type="protein sequence ID" value="PJJ70155.1"/>
    <property type="molecule type" value="Genomic_DNA"/>
</dbReference>
<protein>
    <submittedName>
        <fullName evidence="1">Uncharacterized protein</fullName>
    </submittedName>
</protein>
<proteinExistence type="predicted"/>
<dbReference type="RefSeq" id="WP_157802590.1">
    <property type="nucleotide sequence ID" value="NZ_BOOX01000001.1"/>
</dbReference>
<organism evidence="1 2">
    <name type="scientific">Sediminihabitans luteus</name>
    <dbReference type="NCBI Taxonomy" id="1138585"/>
    <lineage>
        <taxon>Bacteria</taxon>
        <taxon>Bacillati</taxon>
        <taxon>Actinomycetota</taxon>
        <taxon>Actinomycetes</taxon>
        <taxon>Micrococcales</taxon>
        <taxon>Cellulomonadaceae</taxon>
        <taxon>Sediminihabitans</taxon>
    </lineage>
</organism>
<evidence type="ECO:0000313" key="2">
    <source>
        <dbReference type="Proteomes" id="UP000231693"/>
    </source>
</evidence>
<dbReference type="Proteomes" id="UP000231693">
    <property type="component" value="Unassembled WGS sequence"/>
</dbReference>
<accession>A0A2M9CE68</accession>
<dbReference type="OrthoDB" id="8421922at2"/>
<reference evidence="1 2" key="1">
    <citation type="submission" date="2017-11" db="EMBL/GenBank/DDBJ databases">
        <title>Genomic Encyclopedia of Archaeal and Bacterial Type Strains, Phase II (KMG-II): From Individual Species to Whole Genera.</title>
        <authorList>
            <person name="Goeker M."/>
        </authorList>
    </citation>
    <scope>NUCLEOTIDE SEQUENCE [LARGE SCALE GENOMIC DNA]</scope>
    <source>
        <strain evidence="1 2">DSM 25478</strain>
    </source>
</reference>
<keyword evidence="2" id="KW-1185">Reference proteome</keyword>
<dbReference type="Pfam" id="PF19786">
    <property type="entry name" value="DUF6270"/>
    <property type="match status" value="1"/>
</dbReference>
<comment type="caution">
    <text evidence="1">The sequence shown here is derived from an EMBL/GenBank/DDBJ whole genome shotgun (WGS) entry which is preliminary data.</text>
</comment>
<sequence>MRDVRVFVYGSCVSRDVVEHLGPRYTVAGYVARQSLVSATSPAWTLDVRLPRFDSGFQQRMLDGDARSDLFDRIDAARRVDLVLWDLTDERLGHWCGPGGTHLTRSVELLGTTAPARLTAAAPLREFGGDHHLAEWLRALPRFVAALRDRGLLDRVQPILVPWATTNTAGAPTRASFGTTAAAFNRAAAPYEAAVRRFLPRSPLTVAAPRADPAHRWDEAPFHYTPAVYAHLAAQVRDQDAHRGAA</sequence>